<evidence type="ECO:0000256" key="6">
    <source>
        <dbReference type="ARBA" id="ARBA00022676"/>
    </source>
</evidence>
<dbReference type="InterPro" id="IPR001460">
    <property type="entry name" value="PCN-bd_Tpept"/>
</dbReference>
<dbReference type="GO" id="GO:0009002">
    <property type="term" value="F:serine-type D-Ala-D-Ala carboxypeptidase activity"/>
    <property type="evidence" value="ECO:0007669"/>
    <property type="project" value="UniProtKB-EC"/>
</dbReference>
<feature type="domain" description="Penicillin-binding protein transpeptidase" evidence="19">
    <location>
        <begin position="336"/>
        <end position="613"/>
    </location>
</feature>
<dbReference type="GO" id="GO:0030288">
    <property type="term" value="C:outer membrane-bounded periplasmic space"/>
    <property type="evidence" value="ECO:0007669"/>
    <property type="project" value="TreeGrafter"/>
</dbReference>
<keyword evidence="10" id="KW-0133">Cell shape</keyword>
<evidence type="ECO:0000256" key="9">
    <source>
        <dbReference type="ARBA" id="ARBA00022801"/>
    </source>
</evidence>
<evidence type="ECO:0000256" key="10">
    <source>
        <dbReference type="ARBA" id="ARBA00022960"/>
    </source>
</evidence>
<dbReference type="OrthoDB" id="9766909at2"/>
<evidence type="ECO:0000256" key="7">
    <source>
        <dbReference type="ARBA" id="ARBA00022679"/>
    </source>
</evidence>
<evidence type="ECO:0000256" key="16">
    <source>
        <dbReference type="ARBA" id="ARBA00034000"/>
    </source>
</evidence>
<dbReference type="PANTHER" id="PTHR32282">
    <property type="entry name" value="BINDING PROTEIN TRANSPEPTIDASE, PUTATIVE-RELATED"/>
    <property type="match status" value="1"/>
</dbReference>
<dbReference type="SUPFAM" id="SSF53955">
    <property type="entry name" value="Lysozyme-like"/>
    <property type="match status" value="1"/>
</dbReference>
<evidence type="ECO:0000256" key="13">
    <source>
        <dbReference type="ARBA" id="ARBA00023136"/>
    </source>
</evidence>
<comment type="caution">
    <text evidence="21">The sequence shown here is derived from an EMBL/GenBank/DDBJ whole genome shotgun (WGS) entry which is preliminary data.</text>
</comment>
<dbReference type="Gene3D" id="1.10.3810.10">
    <property type="entry name" value="Biosynthetic peptidoglycan transglycosylase-like"/>
    <property type="match status" value="1"/>
</dbReference>
<dbReference type="SUPFAM" id="SSF56601">
    <property type="entry name" value="beta-lactamase/transpeptidase-like"/>
    <property type="match status" value="1"/>
</dbReference>
<evidence type="ECO:0000256" key="1">
    <source>
        <dbReference type="ARBA" id="ARBA00007090"/>
    </source>
</evidence>
<sequence>MKTATRHTRQGRRLPWKKIMILTGLLFAVCVVSCWAGIRMMVAAQDVSQLDEPLPAATVLFDEDGEEAVVISLNEIEPVTYDRIPKSMLHAIIAVEDRRFYEHEGMDVWGIGRALLQNVTAGQTVQGGSTITQQLAKNVFLSHERTLKRKWNELLLAQKIEERYSKDEIITMYLNQIYFGEGAWGIKRAAEVYFGKPVEQLTTAESALLAGLVKAPSVLSPYKRPEQAIERRNLVLLLMKDQGLIDERQYAAAFQEPLTLRESKPNRTDAIQYPYFTDLVIREAVDRYGLTENDVLHGGLRIFTTLNTKMQIAAEQTFNDDSLFPQSMGDQLLQAGAVLVDPRDGGVKALVGGRGAQPFRGFNRAVQLKRQPGSTIKPIAVYTPALENGFRPDTRILDEPVQFGTYAPKNVDLAFHGNVSLYEALIQSYNIPAVKLLNELGIDKGIDAASRFGISLGAEDRTLALALGGTNTGVSPLRMAEAYGALANDGVRMSSYSILRIESADGTVLAARPEEDGTVVTSPEIARTMTAMLKGVVTDGTGKGAAIEGREVAGKSGTTQMLGVEGYGAMDNWFVGYTPQLVGSVWLGYDNPDSNHYLTTSSWAAAVVFNKLMSSALQDEPVMAFPEWKGLNIGKLDSAAKNDRETKQEEKRNKEQEKDKKKRKKEEENKKKREERERKKEEKKNKKRNNDDEHDD</sequence>
<keyword evidence="3" id="KW-1003">Cell membrane</keyword>
<dbReference type="PANTHER" id="PTHR32282:SF32">
    <property type="entry name" value="PENICILLIN-BINDING PROTEIN 2A"/>
    <property type="match status" value="1"/>
</dbReference>
<keyword evidence="9" id="KW-0378">Hydrolase</keyword>
<evidence type="ECO:0000256" key="8">
    <source>
        <dbReference type="ARBA" id="ARBA00022692"/>
    </source>
</evidence>
<dbReference type="EMBL" id="QXQA01000011">
    <property type="protein sequence ID" value="RIX51181.1"/>
    <property type="molecule type" value="Genomic_DNA"/>
</dbReference>
<dbReference type="GO" id="GO:0071555">
    <property type="term" value="P:cell wall organization"/>
    <property type="evidence" value="ECO:0007669"/>
    <property type="project" value="UniProtKB-KW"/>
</dbReference>
<evidence type="ECO:0000259" key="19">
    <source>
        <dbReference type="Pfam" id="PF00905"/>
    </source>
</evidence>
<comment type="catalytic activity">
    <reaction evidence="17">
        <text>[GlcNAc-(1-&gt;4)-Mur2Ac(oyl-L-Ala-gamma-D-Glu-L-Lys-D-Ala-D-Ala)](n)-di-trans,octa-cis-undecaprenyl diphosphate + beta-D-GlcNAc-(1-&gt;4)-Mur2Ac(oyl-L-Ala-gamma-D-Glu-L-Lys-D-Ala-D-Ala)-di-trans,octa-cis-undecaprenyl diphosphate = [GlcNAc-(1-&gt;4)-Mur2Ac(oyl-L-Ala-gamma-D-Glu-L-Lys-D-Ala-D-Ala)](n+1)-di-trans,octa-cis-undecaprenyl diphosphate + di-trans,octa-cis-undecaprenyl diphosphate + H(+)</text>
        <dbReference type="Rhea" id="RHEA:23708"/>
        <dbReference type="Rhea" id="RHEA-COMP:9602"/>
        <dbReference type="Rhea" id="RHEA-COMP:9603"/>
        <dbReference type="ChEBI" id="CHEBI:15378"/>
        <dbReference type="ChEBI" id="CHEBI:58405"/>
        <dbReference type="ChEBI" id="CHEBI:60033"/>
        <dbReference type="ChEBI" id="CHEBI:78435"/>
        <dbReference type="EC" id="2.4.99.28"/>
    </reaction>
</comment>
<keyword evidence="6" id="KW-0328">Glycosyltransferase</keyword>
<organism evidence="21 22">
    <name type="scientific">Paenibacillus nanensis</name>
    <dbReference type="NCBI Taxonomy" id="393251"/>
    <lineage>
        <taxon>Bacteria</taxon>
        <taxon>Bacillati</taxon>
        <taxon>Bacillota</taxon>
        <taxon>Bacilli</taxon>
        <taxon>Bacillales</taxon>
        <taxon>Paenibacillaceae</taxon>
        <taxon>Paenibacillus</taxon>
    </lineage>
</organism>
<evidence type="ECO:0000256" key="4">
    <source>
        <dbReference type="ARBA" id="ARBA00022645"/>
    </source>
</evidence>
<comment type="similarity">
    <text evidence="2">In the N-terminal section; belongs to the glycosyltransferase 51 family.</text>
</comment>
<evidence type="ECO:0000313" key="21">
    <source>
        <dbReference type="EMBL" id="RIX51181.1"/>
    </source>
</evidence>
<proteinExistence type="inferred from homology"/>
<evidence type="ECO:0000256" key="15">
    <source>
        <dbReference type="ARBA" id="ARBA00023316"/>
    </source>
</evidence>
<evidence type="ECO:0000313" key="22">
    <source>
        <dbReference type="Proteomes" id="UP000266482"/>
    </source>
</evidence>
<keyword evidence="14" id="KW-0511">Multifunctional enzyme</keyword>
<keyword evidence="8" id="KW-0812">Transmembrane</keyword>
<keyword evidence="5" id="KW-0645">Protease</keyword>
<evidence type="ECO:0000256" key="2">
    <source>
        <dbReference type="ARBA" id="ARBA00007739"/>
    </source>
</evidence>
<dbReference type="InterPro" id="IPR023346">
    <property type="entry name" value="Lysozyme-like_dom_sf"/>
</dbReference>
<dbReference type="AlphaFoldDB" id="A0A3A1UUR9"/>
<evidence type="ECO:0000256" key="11">
    <source>
        <dbReference type="ARBA" id="ARBA00022984"/>
    </source>
</evidence>
<dbReference type="NCBIfam" id="TIGR02074">
    <property type="entry name" value="PBP_1a_fam"/>
    <property type="match status" value="1"/>
</dbReference>
<keyword evidence="11" id="KW-0573">Peptidoglycan synthesis</keyword>
<keyword evidence="12" id="KW-1133">Transmembrane helix</keyword>
<feature type="domain" description="Glycosyl transferase family 51" evidence="20">
    <location>
        <begin position="75"/>
        <end position="239"/>
    </location>
</feature>
<dbReference type="Proteomes" id="UP000266482">
    <property type="component" value="Unassembled WGS sequence"/>
</dbReference>
<evidence type="ECO:0000256" key="17">
    <source>
        <dbReference type="ARBA" id="ARBA00049902"/>
    </source>
</evidence>
<accession>A0A3A1UUR9</accession>
<gene>
    <name evidence="21" type="ORF">D3P08_17015</name>
</gene>
<evidence type="ECO:0000256" key="3">
    <source>
        <dbReference type="ARBA" id="ARBA00022475"/>
    </source>
</evidence>
<feature type="region of interest" description="Disordered" evidence="18">
    <location>
        <begin position="639"/>
        <end position="696"/>
    </location>
</feature>
<dbReference type="Gene3D" id="3.40.710.10">
    <property type="entry name" value="DD-peptidase/beta-lactamase superfamily"/>
    <property type="match status" value="1"/>
</dbReference>
<comment type="catalytic activity">
    <reaction evidence="16">
        <text>Preferential cleavage: (Ac)2-L-Lys-D-Ala-|-D-Ala. Also transpeptidation of peptidyl-alanyl moieties that are N-acyl substituents of D-alanine.</text>
        <dbReference type="EC" id="3.4.16.4"/>
    </reaction>
</comment>
<dbReference type="InterPro" id="IPR012338">
    <property type="entry name" value="Beta-lactam/transpept-like"/>
</dbReference>
<keyword evidence="4" id="KW-0121">Carboxypeptidase</keyword>
<evidence type="ECO:0000256" key="5">
    <source>
        <dbReference type="ARBA" id="ARBA00022670"/>
    </source>
</evidence>
<keyword evidence="22" id="KW-1185">Reference proteome</keyword>
<protein>
    <submittedName>
        <fullName evidence="21">PBP1A family penicillin-binding protein</fullName>
    </submittedName>
</protein>
<dbReference type="RefSeq" id="WP_119600914.1">
    <property type="nucleotide sequence ID" value="NZ_QXQA01000011.1"/>
</dbReference>
<keyword evidence="13" id="KW-0472">Membrane</keyword>
<evidence type="ECO:0000259" key="20">
    <source>
        <dbReference type="Pfam" id="PF00912"/>
    </source>
</evidence>
<evidence type="ECO:0000256" key="12">
    <source>
        <dbReference type="ARBA" id="ARBA00022989"/>
    </source>
</evidence>
<dbReference type="InterPro" id="IPR001264">
    <property type="entry name" value="Glyco_trans_51"/>
</dbReference>
<dbReference type="GO" id="GO:0008955">
    <property type="term" value="F:peptidoglycan glycosyltransferase activity"/>
    <property type="evidence" value="ECO:0007669"/>
    <property type="project" value="UniProtKB-EC"/>
</dbReference>
<evidence type="ECO:0000256" key="14">
    <source>
        <dbReference type="ARBA" id="ARBA00023268"/>
    </source>
</evidence>
<dbReference type="Pfam" id="PF00905">
    <property type="entry name" value="Transpeptidase"/>
    <property type="match status" value="1"/>
</dbReference>
<dbReference type="GO" id="GO:0008658">
    <property type="term" value="F:penicillin binding"/>
    <property type="evidence" value="ECO:0007669"/>
    <property type="project" value="InterPro"/>
</dbReference>
<dbReference type="GO" id="GO:0006508">
    <property type="term" value="P:proteolysis"/>
    <property type="evidence" value="ECO:0007669"/>
    <property type="project" value="UniProtKB-KW"/>
</dbReference>
<dbReference type="FunFam" id="1.10.3810.10:FF:000001">
    <property type="entry name" value="Penicillin-binding protein 1A"/>
    <property type="match status" value="1"/>
</dbReference>
<comment type="similarity">
    <text evidence="1">In the C-terminal section; belongs to the transpeptidase family.</text>
</comment>
<reference evidence="21 22" key="1">
    <citation type="submission" date="2018-09" db="EMBL/GenBank/DDBJ databases">
        <title>Paenibacillus aracenensis nov. sp. isolated from a cave in southern Spain.</title>
        <authorList>
            <person name="Jurado V."/>
            <person name="Gutierrez-Patricio S."/>
            <person name="Gonzalez-Pimentel J.L."/>
            <person name="Miller A.Z."/>
            <person name="Laiz L."/>
            <person name="Saiz-Jimenez C."/>
        </authorList>
    </citation>
    <scope>NUCLEOTIDE SEQUENCE [LARGE SCALE GENOMIC DNA]</scope>
    <source>
        <strain evidence="21 22">DSM 22867</strain>
    </source>
</reference>
<dbReference type="GO" id="GO:0008360">
    <property type="term" value="P:regulation of cell shape"/>
    <property type="evidence" value="ECO:0007669"/>
    <property type="project" value="UniProtKB-KW"/>
</dbReference>
<dbReference type="InterPro" id="IPR050396">
    <property type="entry name" value="Glycosyltr_51/Transpeptidase"/>
</dbReference>
<keyword evidence="15" id="KW-0961">Cell wall biogenesis/degradation</keyword>
<dbReference type="Pfam" id="PF00912">
    <property type="entry name" value="Transgly"/>
    <property type="match status" value="1"/>
</dbReference>
<name>A0A3A1UUR9_9BACL</name>
<dbReference type="GO" id="GO:0009252">
    <property type="term" value="P:peptidoglycan biosynthetic process"/>
    <property type="evidence" value="ECO:0007669"/>
    <property type="project" value="UniProtKB-KW"/>
</dbReference>
<evidence type="ECO:0000256" key="18">
    <source>
        <dbReference type="SAM" id="MobiDB-lite"/>
    </source>
</evidence>
<keyword evidence="7" id="KW-0808">Transferase</keyword>
<dbReference type="InterPro" id="IPR036950">
    <property type="entry name" value="PBP_transglycosylase"/>
</dbReference>